<organism evidence="2 3">
    <name type="scientific">Clostridioides difficile (strain CD196)</name>
    <name type="common">Peptoclostridium difficile</name>
    <dbReference type="NCBI Taxonomy" id="645462"/>
    <lineage>
        <taxon>Bacteria</taxon>
        <taxon>Bacillati</taxon>
        <taxon>Bacillota</taxon>
        <taxon>Clostridia</taxon>
        <taxon>Peptostreptococcales</taxon>
        <taxon>Peptostreptococcaceae</taxon>
        <taxon>Clostridioides</taxon>
    </lineage>
</organism>
<sequence length="234" mass="26437">MGGLCMKVKRNINRVAIIVALNLSLALMAGCMSPVSDKNLSSSEQISKDSLKEQVEDKKDESIELFNNYSQKINDAKGREEVKKDLSQRFSKAIIDSGYSITDSKSDGSFVVSINGAEKPPEKNIRSLFYSMSEDDKEGKVTIDILCAKEYPEDDKLSESDKYIKFIYNLFKSLTNTNLTEKEIFSMVEEEFNKGVGVVELPYMKDIHVEVNKVKQSTKVLKLSLVYKFDISNH</sequence>
<evidence type="ECO:0000313" key="2">
    <source>
        <dbReference type="EMBL" id="CBA61846.1"/>
    </source>
</evidence>
<dbReference type="AlphaFoldDB" id="A0A0H3N1K9"/>
<keyword evidence="1" id="KW-0732">Signal</keyword>
<keyword evidence="2" id="KW-0449">Lipoprotein</keyword>
<dbReference type="PROSITE" id="PS51257">
    <property type="entry name" value="PROKAR_LIPOPROTEIN"/>
    <property type="match status" value="1"/>
</dbReference>
<proteinExistence type="predicted"/>
<gene>
    <name evidence="2" type="ordered locus">CD196_0972</name>
</gene>
<dbReference type="KEGG" id="cdc:CD196_0972"/>
<accession>A0A0H3N1K9</accession>
<feature type="signal peptide" evidence="1">
    <location>
        <begin position="1"/>
        <end position="29"/>
    </location>
</feature>
<dbReference type="EMBL" id="FN538970">
    <property type="protein sequence ID" value="CBA61846.1"/>
    <property type="molecule type" value="Genomic_DNA"/>
</dbReference>
<evidence type="ECO:0000313" key="3">
    <source>
        <dbReference type="Proteomes" id="UP000002068"/>
    </source>
</evidence>
<feature type="chain" id="PRO_5038389315" evidence="1">
    <location>
        <begin position="30"/>
        <end position="234"/>
    </location>
</feature>
<dbReference type="Proteomes" id="UP000002068">
    <property type="component" value="Chromosome"/>
</dbReference>
<name>A0A0H3N1K9_CLODC</name>
<dbReference type="HOGENOM" id="CLU_1208878_0_0_9"/>
<reference evidence="2 3" key="1">
    <citation type="journal article" date="2009" name="Genome Biol.">
        <title>Comparative genome and phenotypic analysis of Clostridium difficile 027 strains provides insight into the evolution of a hypervirulent bacterium.</title>
        <authorList>
            <person name="Stabler R.A."/>
            <person name="He M."/>
            <person name="Dawson L."/>
            <person name="Martin M."/>
            <person name="Valiente E."/>
            <person name="Corton C."/>
            <person name="Lawley T.D."/>
            <person name="Sebaihia M."/>
            <person name="Quail M.A."/>
            <person name="Rose G."/>
            <person name="Gerding D.N."/>
            <person name="Gibert M."/>
            <person name="Popoff M.R."/>
            <person name="Parkhill J."/>
            <person name="Dougan G."/>
            <person name="Wren B.W."/>
        </authorList>
    </citation>
    <scope>NUCLEOTIDE SEQUENCE [LARGE SCALE GENOMIC DNA]</scope>
    <source>
        <strain evidence="2 3">CD196</strain>
    </source>
</reference>
<evidence type="ECO:0000256" key="1">
    <source>
        <dbReference type="SAM" id="SignalP"/>
    </source>
</evidence>
<protein>
    <submittedName>
        <fullName evidence="2">Lipoprotein</fullName>
    </submittedName>
</protein>